<feature type="compositionally biased region" description="Low complexity" evidence="1">
    <location>
        <begin position="332"/>
        <end position="345"/>
    </location>
</feature>
<keyword evidence="3" id="KW-1185">Reference proteome</keyword>
<dbReference type="EMBL" id="CDMY01000380">
    <property type="protein sequence ID" value="CEM07889.1"/>
    <property type="molecule type" value="Genomic_DNA"/>
</dbReference>
<dbReference type="AlphaFoldDB" id="A0A0G4F5W8"/>
<feature type="compositionally biased region" description="Pro residues" evidence="1">
    <location>
        <begin position="460"/>
        <end position="471"/>
    </location>
</feature>
<feature type="region of interest" description="Disordered" evidence="1">
    <location>
        <begin position="325"/>
        <end position="362"/>
    </location>
</feature>
<dbReference type="InterPro" id="IPR036322">
    <property type="entry name" value="WD40_repeat_dom_sf"/>
</dbReference>
<reference evidence="2 3" key="1">
    <citation type="submission" date="2014-11" db="EMBL/GenBank/DDBJ databases">
        <authorList>
            <person name="Zhu J."/>
            <person name="Qi W."/>
            <person name="Song R."/>
        </authorList>
    </citation>
    <scope>NUCLEOTIDE SEQUENCE [LARGE SCALE GENOMIC DNA]</scope>
</reference>
<dbReference type="InterPro" id="IPR015943">
    <property type="entry name" value="WD40/YVTN_repeat-like_dom_sf"/>
</dbReference>
<proteinExistence type="predicted"/>
<feature type="compositionally biased region" description="Polar residues" evidence="1">
    <location>
        <begin position="346"/>
        <end position="362"/>
    </location>
</feature>
<feature type="region of interest" description="Disordered" evidence="1">
    <location>
        <begin position="426"/>
        <end position="480"/>
    </location>
</feature>
<protein>
    <recommendedName>
        <fullName evidence="4">Anaphase-promoting complex subunit 4 WD40 domain-containing protein</fullName>
    </recommendedName>
</protein>
<dbReference type="SUPFAM" id="SSF50978">
    <property type="entry name" value="WD40 repeat-like"/>
    <property type="match status" value="1"/>
</dbReference>
<sequence length="516" mass="55383">MGNQALQVTRPVNQVQGRTDLPLSKRPKVVAAFFDAEQGAASGILVITKDSIENFSAKSGIRKYLYRVQPSSAIRCAALNTKSALGPCLFSGCEDGVIRIHSGVTLKLQKEIPAPEEGVDSDASAPVLTCIACPLNNALVCGYADGTLRSFFIETNALACTYRPPSTESAPSSPEPCPSSAVTCVSFYKPKNHILAGHASQVVDASGHTSSLEDVPVYVYSLERGRVVHKLLGARETVNHCDITDTLGGSGSGPYVVACCVGEFIVWDSQSHEILLTYRLTAHVYALDSHHRCSAAAFDRSENVLFCAFDAGCFVSLQLKREDRRSRGNGGSEASPSATRSTASTDGKTGSTEVSPSEQRPTSRITCIPIKLYQVKQKNSEESGLELSKEHTTLYYLWYDGRTQTVVVGDGCGRAKLVPDILNKQTQRHQHQHQWPGGSPPTQPLPMISLSIPGSGTARPPSPPLRLPRPPSLTDKRLPLFSLDPVADIKRAMVGGDRGRPGPPDVEMDGRGGEGC</sequence>
<dbReference type="InParanoid" id="A0A0G4F5W8"/>
<gene>
    <name evidence="2" type="ORF">Vbra_2501</name>
</gene>
<dbReference type="VEuPathDB" id="CryptoDB:Vbra_2501"/>
<name>A0A0G4F5W8_VITBC</name>
<evidence type="ECO:0000313" key="2">
    <source>
        <dbReference type="EMBL" id="CEM07889.1"/>
    </source>
</evidence>
<evidence type="ECO:0000256" key="1">
    <source>
        <dbReference type="SAM" id="MobiDB-lite"/>
    </source>
</evidence>
<evidence type="ECO:0008006" key="4">
    <source>
        <dbReference type="Google" id="ProtNLM"/>
    </source>
</evidence>
<organism evidence="2 3">
    <name type="scientific">Vitrella brassicaformis (strain CCMP3155)</name>
    <dbReference type="NCBI Taxonomy" id="1169540"/>
    <lineage>
        <taxon>Eukaryota</taxon>
        <taxon>Sar</taxon>
        <taxon>Alveolata</taxon>
        <taxon>Colpodellida</taxon>
        <taxon>Vitrellaceae</taxon>
        <taxon>Vitrella</taxon>
    </lineage>
</organism>
<feature type="region of interest" description="Disordered" evidence="1">
    <location>
        <begin position="492"/>
        <end position="516"/>
    </location>
</feature>
<accession>A0A0G4F5W8</accession>
<evidence type="ECO:0000313" key="3">
    <source>
        <dbReference type="Proteomes" id="UP000041254"/>
    </source>
</evidence>
<dbReference type="Gene3D" id="2.130.10.10">
    <property type="entry name" value="YVTN repeat-like/Quinoprotein amine dehydrogenase"/>
    <property type="match status" value="1"/>
</dbReference>
<dbReference type="Proteomes" id="UP000041254">
    <property type="component" value="Unassembled WGS sequence"/>
</dbReference>